<feature type="transmembrane region" description="Helical" evidence="23">
    <location>
        <begin position="372"/>
        <end position="389"/>
    </location>
</feature>
<dbReference type="CDD" id="cd11647">
    <property type="entry name" value="DHP5_DphB"/>
    <property type="match status" value="1"/>
</dbReference>
<evidence type="ECO:0000256" key="23">
    <source>
        <dbReference type="SAM" id="Phobius"/>
    </source>
</evidence>
<dbReference type="UniPathway" id="UPA00196"/>
<dbReference type="FunFam" id="3.40.1010.10:FF:000004">
    <property type="entry name" value="Putative diphthine synthase"/>
    <property type="match status" value="1"/>
</dbReference>
<evidence type="ECO:0000313" key="25">
    <source>
        <dbReference type="EMBL" id="PAV63046.1"/>
    </source>
</evidence>
<dbReference type="InterPro" id="IPR000878">
    <property type="entry name" value="4pyrrol_Mease"/>
</dbReference>
<dbReference type="EC" id="2.1.1.314" evidence="7"/>
<evidence type="ECO:0000256" key="4">
    <source>
        <dbReference type="ARBA" id="ARBA00005156"/>
    </source>
</evidence>
<proteinExistence type="inferred from homology"/>
<dbReference type="EMBL" id="LIAE01010334">
    <property type="protein sequence ID" value="PAV63046.1"/>
    <property type="molecule type" value="Genomic_DNA"/>
</dbReference>
<feature type="transmembrane region" description="Helical" evidence="23">
    <location>
        <begin position="325"/>
        <end position="352"/>
    </location>
</feature>
<dbReference type="FunFam" id="3.30.950.10:FF:000004">
    <property type="entry name" value="Diphthine synthase putative"/>
    <property type="match status" value="1"/>
</dbReference>
<feature type="transmembrane region" description="Helical" evidence="23">
    <location>
        <begin position="237"/>
        <end position="259"/>
    </location>
</feature>
<organism evidence="25 26">
    <name type="scientific">Diploscapter pachys</name>
    <dbReference type="NCBI Taxonomy" id="2018661"/>
    <lineage>
        <taxon>Eukaryota</taxon>
        <taxon>Metazoa</taxon>
        <taxon>Ecdysozoa</taxon>
        <taxon>Nematoda</taxon>
        <taxon>Chromadorea</taxon>
        <taxon>Rhabditida</taxon>
        <taxon>Rhabditina</taxon>
        <taxon>Rhabditomorpha</taxon>
        <taxon>Rhabditoidea</taxon>
        <taxon>Rhabditidae</taxon>
        <taxon>Diploscapter</taxon>
    </lineage>
</organism>
<feature type="transmembrane region" description="Helical" evidence="23">
    <location>
        <begin position="401"/>
        <end position="422"/>
    </location>
</feature>
<dbReference type="GO" id="GO:1990529">
    <property type="term" value="C:glycosylphosphatidylinositol-mannosyltransferase I complex"/>
    <property type="evidence" value="ECO:0007669"/>
    <property type="project" value="TreeGrafter"/>
</dbReference>
<dbReference type="HAMAP" id="MF_01084">
    <property type="entry name" value="Diphthine_synth"/>
    <property type="match status" value="1"/>
</dbReference>
<gene>
    <name evidence="25" type="ORF">WR25_09082</name>
</gene>
<dbReference type="InterPro" id="IPR014776">
    <property type="entry name" value="4pyrrole_Mease_sub2"/>
</dbReference>
<feature type="transmembrane region" description="Helical" evidence="23">
    <location>
        <begin position="187"/>
        <end position="216"/>
    </location>
</feature>
<keyword evidence="9" id="KW-0489">Methyltransferase</keyword>
<dbReference type="PANTHER" id="PTHR12886">
    <property type="entry name" value="PIG-M MANNOSYLTRANSFERASE"/>
    <property type="match status" value="1"/>
</dbReference>
<dbReference type="InterPro" id="IPR007704">
    <property type="entry name" value="PIG-M"/>
</dbReference>
<name>A0A2A2JMM6_9BILA</name>
<comment type="similarity">
    <text evidence="5">Belongs to the diphthine synthase family.</text>
</comment>
<keyword evidence="11" id="KW-0808">Transferase</keyword>
<evidence type="ECO:0000256" key="13">
    <source>
        <dbReference type="ARBA" id="ARBA00022692"/>
    </source>
</evidence>
<dbReference type="UniPathway" id="UPA00559"/>
<dbReference type="AlphaFoldDB" id="A0A2A2JMM6"/>
<dbReference type="InterPro" id="IPR004551">
    <property type="entry name" value="Dphthn_synthase"/>
</dbReference>
<dbReference type="PANTHER" id="PTHR12886:SF0">
    <property type="entry name" value="GPI MANNOSYLTRANSFERASE 1"/>
    <property type="match status" value="1"/>
</dbReference>
<dbReference type="STRING" id="2018661.A0A2A2JMM6"/>
<dbReference type="Gene3D" id="3.40.1010.10">
    <property type="entry name" value="Cobalt-precorrin-4 Transmethylase, Domain 1"/>
    <property type="match status" value="1"/>
</dbReference>
<evidence type="ECO:0000256" key="19">
    <source>
        <dbReference type="ARBA" id="ARBA00048752"/>
    </source>
</evidence>
<dbReference type="InterPro" id="IPR035996">
    <property type="entry name" value="4pyrrol_Methylase_sf"/>
</dbReference>
<comment type="subcellular location">
    <subcellularLocation>
        <location evidence="2">Endoplasmic reticulum membrane</location>
        <topology evidence="2">Multi-pass membrane protein</topology>
    </subcellularLocation>
</comment>
<dbReference type="SUPFAM" id="SSF53790">
    <property type="entry name" value="Tetrapyrrole methylase"/>
    <property type="match status" value="1"/>
</dbReference>
<evidence type="ECO:0000256" key="8">
    <source>
        <dbReference type="ARBA" id="ARBA00022502"/>
    </source>
</evidence>
<dbReference type="GO" id="GO:0051751">
    <property type="term" value="F:alpha-1,4-mannosyltransferase activity"/>
    <property type="evidence" value="ECO:0007669"/>
    <property type="project" value="InterPro"/>
</dbReference>
<dbReference type="NCBIfam" id="TIGR00522">
    <property type="entry name" value="dph5"/>
    <property type="match status" value="1"/>
</dbReference>
<dbReference type="GO" id="GO:0032259">
    <property type="term" value="P:methylation"/>
    <property type="evidence" value="ECO:0007669"/>
    <property type="project" value="UniProtKB-KW"/>
</dbReference>
<evidence type="ECO:0000256" key="22">
    <source>
        <dbReference type="SAM" id="MobiDB-lite"/>
    </source>
</evidence>
<evidence type="ECO:0000256" key="2">
    <source>
        <dbReference type="ARBA" id="ARBA00004477"/>
    </source>
</evidence>
<dbReference type="GO" id="GO:0017183">
    <property type="term" value="P:protein histidyl modification to diphthamide"/>
    <property type="evidence" value="ECO:0007669"/>
    <property type="project" value="UniProtKB-UniPathway"/>
</dbReference>
<evidence type="ECO:0000256" key="11">
    <source>
        <dbReference type="ARBA" id="ARBA00022679"/>
    </source>
</evidence>
<comment type="catalytic activity">
    <reaction evidence="19">
        <text>2-[(3S)-amino-3-carboxypropyl]-L-histidyl-[translation elongation factor 2] + 4 S-adenosyl-L-methionine = diphthine methyl ester-[translation elongation factor 2] + 4 S-adenosyl-L-homocysteine + 3 H(+)</text>
        <dbReference type="Rhea" id="RHEA:42652"/>
        <dbReference type="Rhea" id="RHEA-COMP:9749"/>
        <dbReference type="Rhea" id="RHEA-COMP:10173"/>
        <dbReference type="ChEBI" id="CHEBI:15378"/>
        <dbReference type="ChEBI" id="CHEBI:57856"/>
        <dbReference type="ChEBI" id="CHEBI:59789"/>
        <dbReference type="ChEBI" id="CHEBI:73995"/>
        <dbReference type="ChEBI" id="CHEBI:79005"/>
        <dbReference type="EC" id="2.1.1.314"/>
    </reaction>
</comment>
<evidence type="ECO:0000256" key="15">
    <source>
        <dbReference type="ARBA" id="ARBA00022989"/>
    </source>
</evidence>
<evidence type="ECO:0000256" key="17">
    <source>
        <dbReference type="ARBA" id="ARBA00031139"/>
    </source>
</evidence>
<feature type="region of interest" description="Disordered" evidence="22">
    <location>
        <begin position="113"/>
        <end position="134"/>
    </location>
</feature>
<dbReference type="OrthoDB" id="2516at2759"/>
<comment type="pathway">
    <text evidence="4">Protein modification; peptidyl-diphthamide biosynthesis.</text>
</comment>
<evidence type="ECO:0000256" key="6">
    <source>
        <dbReference type="ARBA" id="ARBA00011071"/>
    </source>
</evidence>
<dbReference type="GO" id="GO:0005789">
    <property type="term" value="C:endoplasmic reticulum membrane"/>
    <property type="evidence" value="ECO:0007669"/>
    <property type="project" value="UniProtKB-SubCell"/>
</dbReference>
<evidence type="ECO:0000256" key="14">
    <source>
        <dbReference type="ARBA" id="ARBA00022824"/>
    </source>
</evidence>
<evidence type="ECO:0000256" key="12">
    <source>
        <dbReference type="ARBA" id="ARBA00022691"/>
    </source>
</evidence>
<protein>
    <recommendedName>
        <fullName evidence="21">GPI alpha-1,4-mannosyltransferase I, catalytic subunit</fullName>
        <ecNumber evidence="7">2.1.1.314</ecNumber>
    </recommendedName>
    <alternativeName>
        <fullName evidence="18">GPI mannosyltransferase I</fullName>
    </alternativeName>
    <alternativeName>
        <fullName evidence="17">Phosphatidylinositol-glycan biosynthesis class M protein</fullName>
    </alternativeName>
</protein>
<keyword evidence="12" id="KW-0949">S-adenosyl-L-methionine</keyword>
<evidence type="ECO:0000256" key="9">
    <source>
        <dbReference type="ARBA" id="ARBA00022603"/>
    </source>
</evidence>
<keyword evidence="10" id="KW-0328">Glycosyltransferase</keyword>
<dbReference type="Proteomes" id="UP000218231">
    <property type="component" value="Unassembled WGS sequence"/>
</dbReference>
<sequence length="715" mass="81924">MLLVTSGWSRTKVLLIAFSARLVLVMYSNIHDYIFKVNFTDVDYQVFSDAVMHVAHGRSPFERATYRYTPALAWLLLPISKWRDFGKILFCICDILVAILCFEIMRIDRRNGREQKPGRSKAEQKKETEETERTIQTEELDSDTCAVLVCWLVNPLTAVISARGNADVLVCAAVLLVLLLLKRDQWMLAALVHGLLAIHLKIYPLVYIPSVYLHFCNVKWNDSFVAKANKLLLNWKGLVYTAICLLSFAAAVFVFYRIYGEQFLEEFLLYHVKRRDIRHNFSPYFYVLYLLEDDPSLSRLVGFSAFLPQIVCVVYFAFRYSEDLPFCWFLTTFAFVAFNKVCTSQYFVWYFVLLPLVVDRVQMSWDSLKLTLGAWLLSQGAWLLFAYLFEFRGWPTFELIWLSSLAFLLSNAFALNRVITFYRPSAIQYKTKTVHSFVMVFYLIGLGLGDVEDITVKGLRIVKQCARVHLEAYTSILCYGLDKSKLEAFYGRKVIEADRTAVEQNSDSILEGADKEDVALLVVGDPFGATTHADLVLRAKQSGIEVRVIHNASIMNAVGCCGLQLYNFGETVSIVMWTDEWQPDSYYEKIEKNINNGMHTLCLLDIKTKEQTVENMMKGRPIYEPPRYLTCKEAARQLLTIAVRKMENGIKPAYSSETMCVGMARVGWDNQKIVYCSLRELAEFDGMGDPLHSLIIPGQTHPLEVQMLETFKLAS</sequence>
<keyword evidence="26" id="KW-1185">Reference proteome</keyword>
<evidence type="ECO:0000256" key="1">
    <source>
        <dbReference type="ARBA" id="ARBA00004006"/>
    </source>
</evidence>
<dbReference type="InterPro" id="IPR014777">
    <property type="entry name" value="4pyrrole_Mease_sub1"/>
</dbReference>
<dbReference type="Gene3D" id="3.30.950.10">
    <property type="entry name" value="Methyltransferase, Cobalt-precorrin-4 Transmethylase, Domain 2"/>
    <property type="match status" value="1"/>
</dbReference>
<evidence type="ECO:0000256" key="21">
    <source>
        <dbReference type="ARBA" id="ARBA00093608"/>
    </source>
</evidence>
<evidence type="ECO:0000313" key="26">
    <source>
        <dbReference type="Proteomes" id="UP000218231"/>
    </source>
</evidence>
<comment type="pathway">
    <text evidence="3">Glycolipid biosynthesis; glycosylphosphatidylinositol-anchor biosynthesis.</text>
</comment>
<comment type="function">
    <text evidence="20">Catalytic subunit of the glycosylphosphatidylinositol-mannosyltransferase I complex which catalyzes the transfer of the first mannose, via an alpha-1,4 bond from a dolichol-phosphate-mannose (Dol-P-Man) to the glucosaminyl acyl phosphatidylinositol (GlcN-(acyl)PI) intermediate to generate alpha-D-Man-(1-&gt;4)-alpha-D-GlcN-(1-&gt;6)-(1-radyl,2-acyl-sn-glycero-3-phospho)-2-acyl-inositol and participates in the sixth step of the glycosylphosphatidylinositol-anchor biosynthesis.</text>
</comment>
<evidence type="ECO:0000256" key="3">
    <source>
        <dbReference type="ARBA" id="ARBA00004687"/>
    </source>
</evidence>
<comment type="function">
    <text evidence="1">S-adenosyl-L-methionine-dependent methyltransferase that catalyzes four methylations of the modified target histidine residue in translation elongation factor 2 (EF-2), to form an intermediate called diphthine methyl ester. The four successive methylation reactions represent the second step of diphthamide biosynthesis.</text>
</comment>
<feature type="transmembrane region" description="Helical" evidence="23">
    <location>
        <begin position="434"/>
        <end position="451"/>
    </location>
</feature>
<dbReference type="Pfam" id="PF05007">
    <property type="entry name" value="Mannosyl_trans"/>
    <property type="match status" value="1"/>
</dbReference>
<feature type="domain" description="Tetrapyrrole methylase" evidence="24">
    <location>
        <begin position="441"/>
        <end position="681"/>
    </location>
</feature>
<dbReference type="GO" id="GO:0141133">
    <property type="term" value="F:diphthine methyl ester synthase activity"/>
    <property type="evidence" value="ECO:0007669"/>
    <property type="project" value="UniProtKB-EC"/>
</dbReference>
<evidence type="ECO:0000256" key="20">
    <source>
        <dbReference type="ARBA" id="ARBA00093408"/>
    </source>
</evidence>
<evidence type="ECO:0000256" key="7">
    <source>
        <dbReference type="ARBA" id="ARBA00011927"/>
    </source>
</evidence>
<evidence type="ECO:0000256" key="16">
    <source>
        <dbReference type="ARBA" id="ARBA00023136"/>
    </source>
</evidence>
<keyword evidence="8" id="KW-0337">GPI-anchor biosynthesis</keyword>
<dbReference type="Pfam" id="PF00590">
    <property type="entry name" value="TP_methylase"/>
    <property type="match status" value="1"/>
</dbReference>
<accession>A0A2A2JMM6</accession>
<feature type="transmembrane region" description="Helical" evidence="23">
    <location>
        <begin position="164"/>
        <end position="181"/>
    </location>
</feature>
<comment type="similarity">
    <text evidence="6">Belongs to the PIGM family.</text>
</comment>
<evidence type="ECO:0000256" key="5">
    <source>
        <dbReference type="ARBA" id="ARBA00006729"/>
    </source>
</evidence>
<feature type="transmembrane region" description="Helical" evidence="23">
    <location>
        <begin position="85"/>
        <end position="105"/>
    </location>
</feature>
<reference evidence="25 26" key="1">
    <citation type="journal article" date="2017" name="Curr. Biol.">
        <title>Genome architecture and evolution of a unichromosomal asexual nematode.</title>
        <authorList>
            <person name="Fradin H."/>
            <person name="Zegar C."/>
            <person name="Gutwein M."/>
            <person name="Lucas J."/>
            <person name="Kovtun M."/>
            <person name="Corcoran D."/>
            <person name="Baugh L.R."/>
            <person name="Kiontke K."/>
            <person name="Gunsalus K."/>
            <person name="Fitch D.H."/>
            <person name="Piano F."/>
        </authorList>
    </citation>
    <scope>NUCLEOTIDE SEQUENCE [LARGE SCALE GENOMIC DNA]</scope>
    <source>
        <strain evidence="25">PF1309</strain>
    </source>
</reference>
<keyword evidence="13 23" id="KW-0812">Transmembrane</keyword>
<dbReference type="GO" id="GO:0004376">
    <property type="term" value="F:GPI mannosyltransferase activity"/>
    <property type="evidence" value="ECO:0007669"/>
    <property type="project" value="InterPro"/>
</dbReference>
<comment type="caution">
    <text evidence="25">The sequence shown here is derived from an EMBL/GenBank/DDBJ whole genome shotgun (WGS) entry which is preliminary data.</text>
</comment>
<feature type="transmembrane region" description="Helical" evidence="23">
    <location>
        <begin position="12"/>
        <end position="30"/>
    </location>
</feature>
<keyword evidence="15 23" id="KW-1133">Transmembrane helix</keyword>
<evidence type="ECO:0000256" key="10">
    <source>
        <dbReference type="ARBA" id="ARBA00022676"/>
    </source>
</evidence>
<keyword evidence="14" id="KW-0256">Endoplasmic reticulum</keyword>
<evidence type="ECO:0000259" key="24">
    <source>
        <dbReference type="Pfam" id="PF00590"/>
    </source>
</evidence>
<evidence type="ECO:0000256" key="18">
    <source>
        <dbReference type="ARBA" id="ARBA00032997"/>
    </source>
</evidence>
<keyword evidence="16 23" id="KW-0472">Membrane</keyword>
<dbReference type="GO" id="GO:0006506">
    <property type="term" value="P:GPI anchor biosynthetic process"/>
    <property type="evidence" value="ECO:0007669"/>
    <property type="project" value="UniProtKB-UniPathway"/>
</dbReference>